<evidence type="ECO:0000313" key="2">
    <source>
        <dbReference type="EMBL" id="CAD6198749.1"/>
    </source>
</evidence>
<keyword evidence="1" id="KW-0812">Transmembrane</keyword>
<evidence type="ECO:0000256" key="1">
    <source>
        <dbReference type="SAM" id="Phobius"/>
    </source>
</evidence>
<dbReference type="AlphaFoldDB" id="A0A8S1HQN0"/>
<protein>
    <submittedName>
        <fullName evidence="2">Uncharacterized protein</fullName>
    </submittedName>
</protein>
<keyword evidence="1" id="KW-1133">Transmembrane helix</keyword>
<keyword evidence="3" id="KW-1185">Reference proteome</keyword>
<dbReference type="EMBL" id="CAJGYM010000137">
    <property type="protein sequence ID" value="CAD6198749.1"/>
    <property type="molecule type" value="Genomic_DNA"/>
</dbReference>
<organism evidence="2 3">
    <name type="scientific">Caenorhabditis auriculariae</name>
    <dbReference type="NCBI Taxonomy" id="2777116"/>
    <lineage>
        <taxon>Eukaryota</taxon>
        <taxon>Metazoa</taxon>
        <taxon>Ecdysozoa</taxon>
        <taxon>Nematoda</taxon>
        <taxon>Chromadorea</taxon>
        <taxon>Rhabditida</taxon>
        <taxon>Rhabditina</taxon>
        <taxon>Rhabditomorpha</taxon>
        <taxon>Rhabditoidea</taxon>
        <taxon>Rhabditidae</taxon>
        <taxon>Peloderinae</taxon>
        <taxon>Caenorhabditis</taxon>
    </lineage>
</organism>
<evidence type="ECO:0000313" key="3">
    <source>
        <dbReference type="Proteomes" id="UP000835052"/>
    </source>
</evidence>
<sequence>MLHKELLENPVYGEMLTRGLITGECTCYRITWSKEFFYASSVGLIVINLVIVILFFTWSDVIFGGTYGPILPTPQKESKVQAKKE</sequence>
<name>A0A8S1HQN0_9PELO</name>
<feature type="transmembrane region" description="Helical" evidence="1">
    <location>
        <begin position="36"/>
        <end position="58"/>
    </location>
</feature>
<keyword evidence="1" id="KW-0472">Membrane</keyword>
<comment type="caution">
    <text evidence="2">The sequence shown here is derived from an EMBL/GenBank/DDBJ whole genome shotgun (WGS) entry which is preliminary data.</text>
</comment>
<reference evidence="2" key="1">
    <citation type="submission" date="2020-10" db="EMBL/GenBank/DDBJ databases">
        <authorList>
            <person name="Kikuchi T."/>
        </authorList>
    </citation>
    <scope>NUCLEOTIDE SEQUENCE</scope>
    <source>
        <strain evidence="2">NKZ352</strain>
    </source>
</reference>
<dbReference type="Proteomes" id="UP000835052">
    <property type="component" value="Unassembled WGS sequence"/>
</dbReference>
<gene>
    <name evidence="2" type="ORF">CAUJ_LOCUS14655</name>
</gene>
<proteinExistence type="predicted"/>
<accession>A0A8S1HQN0</accession>